<evidence type="ECO:0000256" key="6">
    <source>
        <dbReference type="ARBA" id="ARBA00023125"/>
    </source>
</evidence>
<feature type="region of interest" description="Disordered" evidence="10">
    <location>
        <begin position="201"/>
        <end position="222"/>
    </location>
</feature>
<evidence type="ECO:0000259" key="11">
    <source>
        <dbReference type="PROSITE" id="PS51030"/>
    </source>
</evidence>
<evidence type="ECO:0000256" key="5">
    <source>
        <dbReference type="ARBA" id="ARBA00023015"/>
    </source>
</evidence>
<evidence type="ECO:0000256" key="8">
    <source>
        <dbReference type="ARBA" id="ARBA00023170"/>
    </source>
</evidence>
<dbReference type="Pfam" id="PF00105">
    <property type="entry name" value="zf-C4"/>
    <property type="match status" value="1"/>
</dbReference>
<dbReference type="InterPro" id="IPR050200">
    <property type="entry name" value="Nuclear_hormone_rcpt_NR3"/>
</dbReference>
<dbReference type="GeneID" id="100649097"/>
<feature type="region of interest" description="Disordered" evidence="10">
    <location>
        <begin position="312"/>
        <end position="348"/>
    </location>
</feature>
<organism evidence="12 13">
    <name type="scientific">Bombus terrestris</name>
    <name type="common">Buff-tailed bumblebee</name>
    <name type="synonym">Apis terrestris</name>
    <dbReference type="NCBI Taxonomy" id="30195"/>
    <lineage>
        <taxon>Eukaryota</taxon>
        <taxon>Metazoa</taxon>
        <taxon>Ecdysozoa</taxon>
        <taxon>Arthropoda</taxon>
        <taxon>Hexapoda</taxon>
        <taxon>Insecta</taxon>
        <taxon>Pterygota</taxon>
        <taxon>Neoptera</taxon>
        <taxon>Endopterygota</taxon>
        <taxon>Hymenoptera</taxon>
        <taxon>Apocrita</taxon>
        <taxon>Aculeata</taxon>
        <taxon>Apoidea</taxon>
        <taxon>Anthophila</taxon>
        <taxon>Apidae</taxon>
        <taxon>Bombus</taxon>
        <taxon>Bombus</taxon>
    </lineage>
</organism>
<accession>A0A9B2MMT8</accession>
<dbReference type="InterPro" id="IPR001628">
    <property type="entry name" value="Znf_hrmn_rcpt"/>
</dbReference>
<dbReference type="GO" id="GO:0005634">
    <property type="term" value="C:nucleus"/>
    <property type="evidence" value="ECO:0007669"/>
    <property type="project" value="UniProtKB-SubCell"/>
</dbReference>
<feature type="region of interest" description="Disordered" evidence="10">
    <location>
        <begin position="365"/>
        <end position="422"/>
    </location>
</feature>
<feature type="domain" description="Nuclear receptor" evidence="11">
    <location>
        <begin position="55"/>
        <end position="131"/>
    </location>
</feature>
<dbReference type="SMART" id="SM00399">
    <property type="entry name" value="ZnF_C4"/>
    <property type="match status" value="1"/>
</dbReference>
<dbReference type="Gene3D" id="3.30.50.10">
    <property type="entry name" value="Erythroid Transcription Factor GATA-1, subunit A"/>
    <property type="match status" value="1"/>
</dbReference>
<keyword evidence="7" id="KW-0804">Transcription</keyword>
<evidence type="ECO:0000256" key="3">
    <source>
        <dbReference type="ARBA" id="ARBA00022771"/>
    </source>
</evidence>
<keyword evidence="8 13" id="KW-0675">Receptor</keyword>
<dbReference type="GO" id="GO:0008270">
    <property type="term" value="F:zinc ion binding"/>
    <property type="evidence" value="ECO:0007669"/>
    <property type="project" value="UniProtKB-KW"/>
</dbReference>
<dbReference type="InterPro" id="IPR013088">
    <property type="entry name" value="Znf_NHR/GATA"/>
</dbReference>
<feature type="compositionally biased region" description="Low complexity" evidence="10">
    <location>
        <begin position="312"/>
        <end position="328"/>
    </location>
</feature>
<reference evidence="13" key="1">
    <citation type="submission" date="2025-08" db="UniProtKB">
        <authorList>
            <consortium name="RefSeq"/>
        </authorList>
    </citation>
    <scope>IDENTIFICATION</scope>
</reference>
<dbReference type="PRINTS" id="PR00047">
    <property type="entry name" value="STROIDFINGER"/>
</dbReference>
<keyword evidence="5" id="KW-0805">Transcription regulation</keyword>
<keyword evidence="3" id="KW-0863">Zinc-finger</keyword>
<evidence type="ECO:0000313" key="13">
    <source>
        <dbReference type="RefSeq" id="XP_012168403.1"/>
    </source>
</evidence>
<keyword evidence="2" id="KW-0479">Metal-binding</keyword>
<gene>
    <name evidence="13" type="primary">LOC100649097</name>
</gene>
<dbReference type="PROSITE" id="PS00031">
    <property type="entry name" value="NUCLEAR_REC_DBD_1"/>
    <property type="match status" value="1"/>
</dbReference>
<dbReference type="RefSeq" id="XP_012168403.1">
    <property type="nucleotide sequence ID" value="XM_012313013.3"/>
</dbReference>
<dbReference type="OrthoDB" id="5850793at2759"/>
<dbReference type="SUPFAM" id="SSF57716">
    <property type="entry name" value="Glucocorticoid receptor-like (DNA-binding domain)"/>
    <property type="match status" value="1"/>
</dbReference>
<sequence>MDVGDLSSSAGLAGSGSIPVATGVGVITSTTSATAGWWTPTSTIATAAANTDVMNQLCRVCGEPAAGFHFGAFTCEGCKSFFGRTYNNLGSISECKNGGVCVINKKNRTACKACRLRKCLMVGMSKSGSRYGRRSNWFKIHCLLQEQSHQAQTRLIKDPKSAYEKAFGSLDVANNNNNNENPGTTSATSVVGIVTTTTTTANSYHHHHHQHHQDRFPKRDDLRPQDIPAQLRAPDIPTRASQDPLLRPMDLVRAPHELLRPEVSRFPMWRGPPFFHPALTHMQLLNTPFFPFQQRFIVPYVNQVGTPQMVASLTSSSSDSVSPRSTPSPKRDDDNRSARDECREVDGGCQRSQIEAYDKSLAFLRSLGPEQEEPIDLSMKAGKMDGQEVDATGSTEEERSTDSEDNELLQDTGPPLDLTRKT</sequence>
<dbReference type="PANTHER" id="PTHR48092">
    <property type="entry name" value="KNIRPS-RELATED PROTEIN-RELATED"/>
    <property type="match status" value="1"/>
</dbReference>
<feature type="compositionally biased region" description="Basic and acidic residues" evidence="10">
    <location>
        <begin position="329"/>
        <end position="346"/>
    </location>
</feature>
<dbReference type="AlphaFoldDB" id="A0A9B2MMT8"/>
<keyword evidence="12" id="KW-1185">Reference proteome</keyword>
<keyword evidence="4" id="KW-0862">Zinc</keyword>
<evidence type="ECO:0000256" key="4">
    <source>
        <dbReference type="ARBA" id="ARBA00022833"/>
    </source>
</evidence>
<comment type="subcellular location">
    <subcellularLocation>
        <location evidence="1">Nucleus</location>
    </subcellularLocation>
</comment>
<keyword evidence="6" id="KW-0238">DNA-binding</keyword>
<proteinExistence type="predicted"/>
<name>A0A9B2MMT8_BOMTE</name>
<dbReference type="Proteomes" id="UP000835206">
    <property type="component" value="Chromosome 10"/>
</dbReference>
<dbReference type="GO" id="GO:0043565">
    <property type="term" value="F:sequence-specific DNA binding"/>
    <property type="evidence" value="ECO:0007669"/>
    <property type="project" value="InterPro"/>
</dbReference>
<feature type="compositionally biased region" description="Basic and acidic residues" evidence="10">
    <location>
        <begin position="213"/>
        <end position="222"/>
    </location>
</feature>
<protein>
    <submittedName>
        <fullName evidence="13">Nuclear receptor subfamily 1 group D member 2</fullName>
    </submittedName>
</protein>
<evidence type="ECO:0000256" key="2">
    <source>
        <dbReference type="ARBA" id="ARBA00022723"/>
    </source>
</evidence>
<evidence type="ECO:0000313" key="12">
    <source>
        <dbReference type="Proteomes" id="UP000835206"/>
    </source>
</evidence>
<evidence type="ECO:0000256" key="9">
    <source>
        <dbReference type="ARBA" id="ARBA00023242"/>
    </source>
</evidence>
<keyword evidence="9" id="KW-0539">Nucleus</keyword>
<evidence type="ECO:0000256" key="7">
    <source>
        <dbReference type="ARBA" id="ARBA00023163"/>
    </source>
</evidence>
<dbReference type="KEGG" id="bter:100649097"/>
<dbReference type="GO" id="GO:0003700">
    <property type="term" value="F:DNA-binding transcription factor activity"/>
    <property type="evidence" value="ECO:0007669"/>
    <property type="project" value="InterPro"/>
</dbReference>
<evidence type="ECO:0000256" key="1">
    <source>
        <dbReference type="ARBA" id="ARBA00004123"/>
    </source>
</evidence>
<evidence type="ECO:0000256" key="10">
    <source>
        <dbReference type="SAM" id="MobiDB-lite"/>
    </source>
</evidence>
<dbReference type="PROSITE" id="PS51030">
    <property type="entry name" value="NUCLEAR_REC_DBD_2"/>
    <property type="match status" value="1"/>
</dbReference>